<evidence type="ECO:0008006" key="3">
    <source>
        <dbReference type="Google" id="ProtNLM"/>
    </source>
</evidence>
<protein>
    <recommendedName>
        <fullName evidence="3">Rhamnogalacturonan lyase domain-containing protein</fullName>
    </recommendedName>
</protein>
<evidence type="ECO:0000313" key="1">
    <source>
        <dbReference type="EMBL" id="NYE68917.1"/>
    </source>
</evidence>
<comment type="caution">
    <text evidence="1">The sequence shown here is derived from an EMBL/GenBank/DDBJ whole genome shotgun (WGS) entry which is preliminary data.</text>
</comment>
<keyword evidence="2" id="KW-1185">Reference proteome</keyword>
<dbReference type="Proteomes" id="UP000569914">
    <property type="component" value="Unassembled WGS sequence"/>
</dbReference>
<accession>A0A7Y9I292</accession>
<dbReference type="GO" id="GO:0005975">
    <property type="term" value="P:carbohydrate metabolic process"/>
    <property type="evidence" value="ECO:0007669"/>
    <property type="project" value="UniProtKB-ARBA"/>
</dbReference>
<sequence length="284" mass="30782">MARPDPVTGLKIIGKLRTITVGWQPLPWSTVVDHYRVYGIQAEGRAAERKLRGLPDELLLAKSVYPRWEHRGRSAAGETWTYLVVTVDAAGSRSRPSAVATGSSTTSISHSGTPLAVVGEFDGRTLELRYAPSSYASIPPAYPDAVINVAHGPDAAERWPYLLPGPGDAWAGRKSYTLHWTVDLAAVPTKPALALWLVDTTRLAGRLDLKINDQPVEQLELIIGGTQGSRQGDANLPGSPLIPSYYEFELPPTVFRTGSNKITFTLAQGGWVAWDAVGLYQLDA</sequence>
<organism evidence="1 2">
    <name type="scientific">Microlunatus parietis</name>
    <dbReference type="NCBI Taxonomy" id="682979"/>
    <lineage>
        <taxon>Bacteria</taxon>
        <taxon>Bacillati</taxon>
        <taxon>Actinomycetota</taxon>
        <taxon>Actinomycetes</taxon>
        <taxon>Propionibacteriales</taxon>
        <taxon>Propionibacteriaceae</taxon>
        <taxon>Microlunatus</taxon>
    </lineage>
</organism>
<reference evidence="1 2" key="1">
    <citation type="submission" date="2020-07" db="EMBL/GenBank/DDBJ databases">
        <title>Sequencing the genomes of 1000 actinobacteria strains.</title>
        <authorList>
            <person name="Klenk H.-P."/>
        </authorList>
    </citation>
    <scope>NUCLEOTIDE SEQUENCE [LARGE SCALE GENOMIC DNA]</scope>
    <source>
        <strain evidence="1 2">DSM 22083</strain>
    </source>
</reference>
<dbReference type="InterPro" id="IPR013783">
    <property type="entry name" value="Ig-like_fold"/>
</dbReference>
<dbReference type="Gene3D" id="2.60.40.10">
    <property type="entry name" value="Immunoglobulins"/>
    <property type="match status" value="1"/>
</dbReference>
<dbReference type="AlphaFoldDB" id="A0A7Y9I292"/>
<name>A0A7Y9I292_9ACTN</name>
<dbReference type="EMBL" id="JACCBU010000001">
    <property type="protein sequence ID" value="NYE68917.1"/>
    <property type="molecule type" value="Genomic_DNA"/>
</dbReference>
<dbReference type="RefSeq" id="WP_179747783.1">
    <property type="nucleotide sequence ID" value="NZ_JACCBU010000001.1"/>
</dbReference>
<evidence type="ECO:0000313" key="2">
    <source>
        <dbReference type="Proteomes" id="UP000569914"/>
    </source>
</evidence>
<proteinExistence type="predicted"/>
<gene>
    <name evidence="1" type="ORF">BKA15_000246</name>
</gene>